<dbReference type="Proteomes" id="UP000183832">
    <property type="component" value="Unassembled WGS sequence"/>
</dbReference>
<organism evidence="1 2">
    <name type="scientific">Clunio marinus</name>
    <dbReference type="NCBI Taxonomy" id="568069"/>
    <lineage>
        <taxon>Eukaryota</taxon>
        <taxon>Metazoa</taxon>
        <taxon>Ecdysozoa</taxon>
        <taxon>Arthropoda</taxon>
        <taxon>Hexapoda</taxon>
        <taxon>Insecta</taxon>
        <taxon>Pterygota</taxon>
        <taxon>Neoptera</taxon>
        <taxon>Endopterygota</taxon>
        <taxon>Diptera</taxon>
        <taxon>Nematocera</taxon>
        <taxon>Chironomoidea</taxon>
        <taxon>Chironomidae</taxon>
        <taxon>Clunio</taxon>
    </lineage>
</organism>
<accession>A0A1J1HLG4</accession>
<evidence type="ECO:0000313" key="2">
    <source>
        <dbReference type="Proteomes" id="UP000183832"/>
    </source>
</evidence>
<protein>
    <submittedName>
        <fullName evidence="1">CLUMA_CG002727, isoform A</fullName>
    </submittedName>
</protein>
<dbReference type="EMBL" id="CVRI01000010">
    <property type="protein sequence ID" value="CRK88895.1"/>
    <property type="molecule type" value="Genomic_DNA"/>
</dbReference>
<gene>
    <name evidence="1" type="ORF">CLUMA_CG002727</name>
</gene>
<dbReference type="AlphaFoldDB" id="A0A1J1HLG4"/>
<sequence>MCNKAINSYLNLLRMFENRANYLFKTNESKYFCETEREPKGKAEETLVRIRHQTKFFMLCNDLVFKKSRLSIIALNNICEYEKPRQQTKREK</sequence>
<evidence type="ECO:0000313" key="1">
    <source>
        <dbReference type="EMBL" id="CRK88895.1"/>
    </source>
</evidence>
<reference evidence="1 2" key="1">
    <citation type="submission" date="2015-04" db="EMBL/GenBank/DDBJ databases">
        <authorList>
            <person name="Syromyatnikov M.Y."/>
            <person name="Popov V.N."/>
        </authorList>
    </citation>
    <scope>NUCLEOTIDE SEQUENCE [LARGE SCALE GENOMIC DNA]</scope>
</reference>
<proteinExistence type="predicted"/>
<keyword evidence="2" id="KW-1185">Reference proteome</keyword>
<name>A0A1J1HLG4_9DIPT</name>